<dbReference type="AlphaFoldDB" id="A0A9P5NSR7"/>
<comment type="caution">
    <text evidence="3">The sequence shown here is derived from an EMBL/GenBank/DDBJ whole genome shotgun (WGS) entry which is preliminary data.</text>
</comment>
<feature type="transmembrane region" description="Helical" evidence="2">
    <location>
        <begin position="105"/>
        <end position="125"/>
    </location>
</feature>
<organism evidence="3 4">
    <name type="scientific">Gymnopilus junonius</name>
    <name type="common">Spectacular rustgill mushroom</name>
    <name type="synonym">Gymnopilus spectabilis subsp. junonius</name>
    <dbReference type="NCBI Taxonomy" id="109634"/>
    <lineage>
        <taxon>Eukaryota</taxon>
        <taxon>Fungi</taxon>
        <taxon>Dikarya</taxon>
        <taxon>Basidiomycota</taxon>
        <taxon>Agaricomycotina</taxon>
        <taxon>Agaricomycetes</taxon>
        <taxon>Agaricomycetidae</taxon>
        <taxon>Agaricales</taxon>
        <taxon>Agaricineae</taxon>
        <taxon>Hymenogastraceae</taxon>
        <taxon>Gymnopilus</taxon>
    </lineage>
</organism>
<evidence type="ECO:0000313" key="4">
    <source>
        <dbReference type="Proteomes" id="UP000724874"/>
    </source>
</evidence>
<gene>
    <name evidence="3" type="ORF">CPB84DRAFT_1746122</name>
</gene>
<keyword evidence="4" id="KW-1185">Reference proteome</keyword>
<dbReference type="EMBL" id="JADNYJ010000029">
    <property type="protein sequence ID" value="KAF8903737.1"/>
    <property type="molecule type" value="Genomic_DNA"/>
</dbReference>
<reference evidence="3" key="1">
    <citation type="submission" date="2020-11" db="EMBL/GenBank/DDBJ databases">
        <authorList>
            <consortium name="DOE Joint Genome Institute"/>
            <person name="Ahrendt S."/>
            <person name="Riley R."/>
            <person name="Andreopoulos W."/>
            <person name="LaButti K."/>
            <person name="Pangilinan J."/>
            <person name="Ruiz-duenas F.J."/>
            <person name="Barrasa J.M."/>
            <person name="Sanchez-Garcia M."/>
            <person name="Camarero S."/>
            <person name="Miyauchi S."/>
            <person name="Serrano A."/>
            <person name="Linde D."/>
            <person name="Babiker R."/>
            <person name="Drula E."/>
            <person name="Ayuso-Fernandez I."/>
            <person name="Pacheco R."/>
            <person name="Padilla G."/>
            <person name="Ferreira P."/>
            <person name="Barriuso J."/>
            <person name="Kellner H."/>
            <person name="Castanera R."/>
            <person name="Alfaro M."/>
            <person name="Ramirez L."/>
            <person name="Pisabarro A.G."/>
            <person name="Kuo A."/>
            <person name="Tritt A."/>
            <person name="Lipzen A."/>
            <person name="He G."/>
            <person name="Yan M."/>
            <person name="Ng V."/>
            <person name="Cullen D."/>
            <person name="Martin F."/>
            <person name="Rosso M.-N."/>
            <person name="Henrissat B."/>
            <person name="Hibbett D."/>
            <person name="Martinez A.T."/>
            <person name="Grigoriev I.V."/>
        </authorList>
    </citation>
    <scope>NUCLEOTIDE SEQUENCE</scope>
    <source>
        <strain evidence="3">AH 44721</strain>
    </source>
</reference>
<evidence type="ECO:0000256" key="2">
    <source>
        <dbReference type="SAM" id="Phobius"/>
    </source>
</evidence>
<keyword evidence="2" id="KW-0812">Transmembrane</keyword>
<name>A0A9P5NSR7_GYMJU</name>
<feature type="transmembrane region" description="Helical" evidence="2">
    <location>
        <begin position="62"/>
        <end position="93"/>
    </location>
</feature>
<evidence type="ECO:0000256" key="1">
    <source>
        <dbReference type="SAM" id="MobiDB-lite"/>
    </source>
</evidence>
<proteinExistence type="predicted"/>
<feature type="transmembrane region" description="Helical" evidence="2">
    <location>
        <begin position="153"/>
        <end position="173"/>
    </location>
</feature>
<protein>
    <submittedName>
        <fullName evidence="3">Uncharacterized protein</fullName>
    </submittedName>
</protein>
<sequence length="260" mass="28999">MWMHSASRVLRNLLDHLFILATLIIILLPIMILVLRAINIFWLVQLPKPILHAVEMGLGARYIGVAIAGILASSFWVIMILLMALFCGCAGFGLRPHRWRLLRNILSILFFGASGVVSWVVYVAMTPWHPESRISPEALSAPTVLKGCRQIMALKYLIIIQLCFIVICLLILIGEGYGIFEPKSDQPQPIIHHTIPPSDCERDGADEYQQAQREQALQSDLRVGANDSVLPQPDQAAKREEEPAAQLESISMVTMDGAER</sequence>
<feature type="region of interest" description="Disordered" evidence="1">
    <location>
        <begin position="220"/>
        <end position="260"/>
    </location>
</feature>
<keyword evidence="2" id="KW-1133">Transmembrane helix</keyword>
<accession>A0A9P5NSR7</accession>
<dbReference type="Proteomes" id="UP000724874">
    <property type="component" value="Unassembled WGS sequence"/>
</dbReference>
<feature type="transmembrane region" description="Helical" evidence="2">
    <location>
        <begin position="17"/>
        <end position="42"/>
    </location>
</feature>
<keyword evidence="2" id="KW-0472">Membrane</keyword>
<evidence type="ECO:0000313" key="3">
    <source>
        <dbReference type="EMBL" id="KAF8903737.1"/>
    </source>
</evidence>